<gene>
    <name evidence="1" type="primary">g5049</name>
    <name evidence="1" type="ORF">NpPPO83_00005049</name>
</gene>
<comment type="caution">
    <text evidence="1">The sequence shown here is derived from an EMBL/GenBank/DDBJ whole genome shotgun (WGS) entry which is preliminary data.</text>
</comment>
<reference evidence="1" key="1">
    <citation type="submission" date="2024-09" db="EMBL/GenBank/DDBJ databases">
        <title>Draft Genome Sequences of Neofusicoccum parvum.</title>
        <authorList>
            <person name="Ashida A."/>
            <person name="Camagna M."/>
            <person name="Tanaka A."/>
            <person name="Takemoto D."/>
        </authorList>
    </citation>
    <scope>NUCLEOTIDE SEQUENCE</scope>
    <source>
        <strain evidence="1">PPO83</strain>
    </source>
</reference>
<evidence type="ECO:0000313" key="1">
    <source>
        <dbReference type="EMBL" id="GME41876.1"/>
    </source>
</evidence>
<evidence type="ECO:0000313" key="2">
    <source>
        <dbReference type="Proteomes" id="UP001165186"/>
    </source>
</evidence>
<protein>
    <submittedName>
        <fullName evidence="1">Uncharacterized protein LTHEOB_6226</fullName>
    </submittedName>
</protein>
<dbReference type="EMBL" id="BSXG01000100">
    <property type="protein sequence ID" value="GME41876.1"/>
    <property type="molecule type" value="Genomic_DNA"/>
</dbReference>
<dbReference type="Proteomes" id="UP001165186">
    <property type="component" value="Unassembled WGS sequence"/>
</dbReference>
<sequence>MDPRTSSISKPPRKCNTFAFNWHNDSFADDYYNYLIKETYNTTRFLDPGTTVPSFGEAAERFANIYTELVALSFSANAALLFPPATGLTVEGYNIRPETRIFMSTPMFIIAETTIGLYIIVSLMVFTRRPWRFLPRLPTTIASILAYFAASHAVLDLRGTSAMPAGTRNQHVEQMGYKYGFGSFIGTDRRAHIGIERQPFFTKLRKTTTGQITPPSEAEDEGRGGGAAVAQQQEKKKPWTSLSHLKDKLRRGRDVVEGGMI</sequence>
<organism evidence="1 2">
    <name type="scientific">Neofusicoccum parvum</name>
    <dbReference type="NCBI Taxonomy" id="310453"/>
    <lineage>
        <taxon>Eukaryota</taxon>
        <taxon>Fungi</taxon>
        <taxon>Dikarya</taxon>
        <taxon>Ascomycota</taxon>
        <taxon>Pezizomycotina</taxon>
        <taxon>Dothideomycetes</taxon>
        <taxon>Dothideomycetes incertae sedis</taxon>
        <taxon>Botryosphaeriales</taxon>
        <taxon>Botryosphaeriaceae</taxon>
        <taxon>Neofusicoccum</taxon>
    </lineage>
</organism>
<keyword evidence="2" id="KW-1185">Reference proteome</keyword>
<accession>A0ACB5SHY4</accession>
<name>A0ACB5SHY4_9PEZI</name>
<proteinExistence type="predicted"/>